<evidence type="ECO:0000313" key="3">
    <source>
        <dbReference type="Proteomes" id="UP000499080"/>
    </source>
</evidence>
<dbReference type="OrthoDB" id="8028980at2759"/>
<dbReference type="GO" id="GO:0005634">
    <property type="term" value="C:nucleus"/>
    <property type="evidence" value="ECO:0007669"/>
    <property type="project" value="TreeGrafter"/>
</dbReference>
<evidence type="ECO:0008006" key="4">
    <source>
        <dbReference type="Google" id="ProtNLM"/>
    </source>
</evidence>
<dbReference type="Proteomes" id="UP000499080">
    <property type="component" value="Unassembled WGS sequence"/>
</dbReference>
<reference evidence="2 3" key="1">
    <citation type="journal article" date="2019" name="Sci. Rep.">
        <title>Orb-weaving spider Araneus ventricosus genome elucidates the spidroin gene catalogue.</title>
        <authorList>
            <person name="Kono N."/>
            <person name="Nakamura H."/>
            <person name="Ohtoshi R."/>
            <person name="Moran D.A.P."/>
            <person name="Shinohara A."/>
            <person name="Yoshida Y."/>
            <person name="Fujiwara M."/>
            <person name="Mori M."/>
            <person name="Tomita M."/>
            <person name="Arakawa K."/>
        </authorList>
    </citation>
    <scope>NUCLEOTIDE SEQUENCE [LARGE SCALE GENOMIC DNA]</scope>
</reference>
<dbReference type="GO" id="GO:0044774">
    <property type="term" value="P:mitotic DNA integrity checkpoint signaling"/>
    <property type="evidence" value="ECO:0007669"/>
    <property type="project" value="TreeGrafter"/>
</dbReference>
<dbReference type="GO" id="GO:0015074">
    <property type="term" value="P:DNA integration"/>
    <property type="evidence" value="ECO:0007669"/>
    <property type="project" value="TreeGrafter"/>
</dbReference>
<dbReference type="GO" id="GO:0006303">
    <property type="term" value="P:double-strand break repair via nonhomologous end joining"/>
    <property type="evidence" value="ECO:0007669"/>
    <property type="project" value="TreeGrafter"/>
</dbReference>
<dbReference type="AlphaFoldDB" id="A0A4Y2RW39"/>
<dbReference type="GO" id="GO:0042800">
    <property type="term" value="F:histone H3K4 methyltransferase activity"/>
    <property type="evidence" value="ECO:0007669"/>
    <property type="project" value="TreeGrafter"/>
</dbReference>
<dbReference type="EMBL" id="BGPR01018748">
    <property type="protein sequence ID" value="GBN80037.1"/>
    <property type="molecule type" value="Genomic_DNA"/>
</dbReference>
<dbReference type="GO" id="GO:0031297">
    <property type="term" value="P:replication fork processing"/>
    <property type="evidence" value="ECO:0007669"/>
    <property type="project" value="TreeGrafter"/>
</dbReference>
<dbReference type="GO" id="GO:0003697">
    <property type="term" value="F:single-stranded DNA binding"/>
    <property type="evidence" value="ECO:0007669"/>
    <property type="project" value="TreeGrafter"/>
</dbReference>
<dbReference type="Gene3D" id="3.30.420.10">
    <property type="entry name" value="Ribonuclease H-like superfamily/Ribonuclease H"/>
    <property type="match status" value="1"/>
</dbReference>
<dbReference type="InterPro" id="IPR052709">
    <property type="entry name" value="Transposase-MT_Hybrid"/>
</dbReference>
<dbReference type="GO" id="GO:0046975">
    <property type="term" value="F:histone H3K36 methyltransferase activity"/>
    <property type="evidence" value="ECO:0007669"/>
    <property type="project" value="TreeGrafter"/>
</dbReference>
<name>A0A4Y2RW39_ARAVE</name>
<proteinExistence type="predicted"/>
<protein>
    <recommendedName>
        <fullName evidence="4">Histone-lysine N-methyltransferase SETMAR</fullName>
    </recommendedName>
</protein>
<keyword evidence="3" id="KW-1185">Reference proteome</keyword>
<dbReference type="GO" id="GO:0035861">
    <property type="term" value="C:site of double-strand break"/>
    <property type="evidence" value="ECO:0007669"/>
    <property type="project" value="TreeGrafter"/>
</dbReference>
<dbReference type="InterPro" id="IPR036397">
    <property type="entry name" value="RNaseH_sf"/>
</dbReference>
<evidence type="ECO:0000313" key="2">
    <source>
        <dbReference type="EMBL" id="GBN80037.1"/>
    </source>
</evidence>
<evidence type="ECO:0000313" key="1">
    <source>
        <dbReference type="EMBL" id="GBN80032.1"/>
    </source>
</evidence>
<dbReference type="GO" id="GO:0003690">
    <property type="term" value="F:double-stranded DNA binding"/>
    <property type="evidence" value="ECO:0007669"/>
    <property type="project" value="TreeGrafter"/>
</dbReference>
<dbReference type="EMBL" id="BGPR01018747">
    <property type="protein sequence ID" value="GBN80032.1"/>
    <property type="molecule type" value="Genomic_DNA"/>
</dbReference>
<dbReference type="GO" id="GO:0044547">
    <property type="term" value="F:DNA topoisomerase binding"/>
    <property type="evidence" value="ECO:0007669"/>
    <property type="project" value="TreeGrafter"/>
</dbReference>
<dbReference type="GO" id="GO:0000793">
    <property type="term" value="C:condensed chromosome"/>
    <property type="evidence" value="ECO:0007669"/>
    <property type="project" value="TreeGrafter"/>
</dbReference>
<sequence length="163" mass="19213">MYSEDKAILAMNKNPKYIQIALIRNLKALQDCFIKWKVEIIVTKTEATVQQRIPRPPLLEDFHQKGVSGNESYERISGVLFNALKRINVTFKFNRWVPHELTAEGKRKRKAACLALLRDKRKEKTLDRIVTCDEKWVYYNNTSRKKEGGQYLEDEQDRLQDEP</sequence>
<organism evidence="2 3">
    <name type="scientific">Araneus ventricosus</name>
    <name type="common">Orbweaver spider</name>
    <name type="synonym">Epeira ventricosa</name>
    <dbReference type="NCBI Taxonomy" id="182803"/>
    <lineage>
        <taxon>Eukaryota</taxon>
        <taxon>Metazoa</taxon>
        <taxon>Ecdysozoa</taxon>
        <taxon>Arthropoda</taxon>
        <taxon>Chelicerata</taxon>
        <taxon>Arachnida</taxon>
        <taxon>Araneae</taxon>
        <taxon>Araneomorphae</taxon>
        <taxon>Entelegynae</taxon>
        <taxon>Araneoidea</taxon>
        <taxon>Araneidae</taxon>
        <taxon>Araneus</taxon>
    </lineage>
</organism>
<dbReference type="PANTHER" id="PTHR46060:SF2">
    <property type="entry name" value="HISTONE-LYSINE N-METHYLTRANSFERASE SETMAR"/>
    <property type="match status" value="1"/>
</dbReference>
<dbReference type="PANTHER" id="PTHR46060">
    <property type="entry name" value="MARINER MOS1 TRANSPOSASE-LIKE PROTEIN"/>
    <property type="match status" value="1"/>
</dbReference>
<dbReference type="GO" id="GO:0000729">
    <property type="term" value="P:DNA double-strand break processing"/>
    <property type="evidence" value="ECO:0007669"/>
    <property type="project" value="TreeGrafter"/>
</dbReference>
<gene>
    <name evidence="1" type="ORF">AVEN_15515_1</name>
    <name evidence="2" type="ORF">AVEN_78935_1</name>
</gene>
<dbReference type="GO" id="GO:0000014">
    <property type="term" value="F:single-stranded DNA endodeoxyribonuclease activity"/>
    <property type="evidence" value="ECO:0007669"/>
    <property type="project" value="TreeGrafter"/>
</dbReference>
<accession>A0A4Y2RW39</accession>
<comment type="caution">
    <text evidence="2">The sequence shown here is derived from an EMBL/GenBank/DDBJ whole genome shotgun (WGS) entry which is preliminary data.</text>
</comment>